<evidence type="ECO:0000259" key="4">
    <source>
        <dbReference type="Pfam" id="PF00891"/>
    </source>
</evidence>
<accession>A0A084QFH8</accession>
<evidence type="ECO:0000313" key="6">
    <source>
        <dbReference type="Proteomes" id="UP000028524"/>
    </source>
</evidence>
<dbReference type="SUPFAM" id="SSF46785">
    <property type="entry name" value="Winged helix' DNA-binding domain"/>
    <property type="match status" value="1"/>
</dbReference>
<reference evidence="5 6" key="1">
    <citation type="journal article" date="2014" name="BMC Genomics">
        <title>Comparative genome sequencing reveals chemotype-specific gene clusters in the toxigenic black mold Stachybotrys.</title>
        <authorList>
            <person name="Semeiks J."/>
            <person name="Borek D."/>
            <person name="Otwinowski Z."/>
            <person name="Grishin N.V."/>
        </authorList>
    </citation>
    <scope>NUCLEOTIDE SEQUENCE [LARGE SCALE GENOMIC DNA]</scope>
    <source>
        <strain evidence="5 6">IBT 40285</strain>
    </source>
</reference>
<dbReference type="InterPro" id="IPR029063">
    <property type="entry name" value="SAM-dependent_MTases_sf"/>
</dbReference>
<dbReference type="Gene3D" id="3.40.50.150">
    <property type="entry name" value="Vaccinia Virus protein VP39"/>
    <property type="match status" value="1"/>
</dbReference>
<dbReference type="Proteomes" id="UP000028524">
    <property type="component" value="Unassembled WGS sequence"/>
</dbReference>
<dbReference type="AlphaFoldDB" id="A0A084QFH8"/>
<dbReference type="InterPro" id="IPR001077">
    <property type="entry name" value="COMT_C"/>
</dbReference>
<name>A0A084QFH8_STAC4</name>
<evidence type="ECO:0000313" key="5">
    <source>
        <dbReference type="EMBL" id="KFA62713.1"/>
    </source>
</evidence>
<keyword evidence="1" id="KW-0489">Methyltransferase</keyword>
<evidence type="ECO:0000256" key="3">
    <source>
        <dbReference type="ARBA" id="ARBA00022691"/>
    </source>
</evidence>
<evidence type="ECO:0000256" key="2">
    <source>
        <dbReference type="ARBA" id="ARBA00022679"/>
    </source>
</evidence>
<dbReference type="InterPro" id="IPR016461">
    <property type="entry name" value="COMT-like"/>
</dbReference>
<organism evidence="5 6">
    <name type="scientific">Stachybotrys chlorohalonatus (strain IBT 40285)</name>
    <dbReference type="NCBI Taxonomy" id="1283841"/>
    <lineage>
        <taxon>Eukaryota</taxon>
        <taxon>Fungi</taxon>
        <taxon>Dikarya</taxon>
        <taxon>Ascomycota</taxon>
        <taxon>Pezizomycotina</taxon>
        <taxon>Sordariomycetes</taxon>
        <taxon>Hypocreomycetidae</taxon>
        <taxon>Hypocreales</taxon>
        <taxon>Stachybotryaceae</taxon>
        <taxon>Stachybotrys</taxon>
    </lineage>
</organism>
<dbReference type="PANTHER" id="PTHR43712">
    <property type="entry name" value="PUTATIVE (AFU_ORTHOLOGUE AFUA_4G14580)-RELATED"/>
    <property type="match status" value="1"/>
</dbReference>
<dbReference type="OMA" id="SIIEAVW"/>
<dbReference type="Gene3D" id="1.10.10.10">
    <property type="entry name" value="Winged helix-like DNA-binding domain superfamily/Winged helix DNA-binding domain"/>
    <property type="match status" value="1"/>
</dbReference>
<keyword evidence="6" id="KW-1185">Reference proteome</keyword>
<dbReference type="EMBL" id="KL660781">
    <property type="protein sequence ID" value="KFA62713.1"/>
    <property type="molecule type" value="Genomic_DNA"/>
</dbReference>
<dbReference type="InterPro" id="IPR036388">
    <property type="entry name" value="WH-like_DNA-bd_sf"/>
</dbReference>
<dbReference type="InterPro" id="IPR036390">
    <property type="entry name" value="WH_DNA-bd_sf"/>
</dbReference>
<dbReference type="Pfam" id="PF00891">
    <property type="entry name" value="Methyltransf_2"/>
    <property type="match status" value="1"/>
</dbReference>
<dbReference type="OrthoDB" id="2410195at2759"/>
<gene>
    <name evidence="5" type="ORF">S40285_05544</name>
</gene>
<dbReference type="HOGENOM" id="CLU_005533_1_4_1"/>
<dbReference type="InParanoid" id="A0A084QFH8"/>
<keyword evidence="2" id="KW-0808">Transferase</keyword>
<proteinExistence type="predicted"/>
<feature type="domain" description="O-methyltransferase C-terminal" evidence="4">
    <location>
        <begin position="199"/>
        <end position="407"/>
    </location>
</feature>
<dbReference type="PANTHER" id="PTHR43712:SF16">
    <property type="entry name" value="O-METHYLTRANSFERASE ELCB"/>
    <property type="match status" value="1"/>
</dbReference>
<protein>
    <recommendedName>
        <fullName evidence="4">O-methyltransferase C-terminal domain-containing protein</fullName>
    </recommendedName>
</protein>
<dbReference type="GO" id="GO:0032259">
    <property type="term" value="P:methylation"/>
    <property type="evidence" value="ECO:0007669"/>
    <property type="project" value="UniProtKB-KW"/>
</dbReference>
<evidence type="ECO:0000256" key="1">
    <source>
        <dbReference type="ARBA" id="ARBA00022603"/>
    </source>
</evidence>
<dbReference type="PROSITE" id="PS51683">
    <property type="entry name" value="SAM_OMT_II"/>
    <property type="match status" value="1"/>
</dbReference>
<dbReference type="GO" id="GO:0008171">
    <property type="term" value="F:O-methyltransferase activity"/>
    <property type="evidence" value="ECO:0007669"/>
    <property type="project" value="InterPro"/>
</dbReference>
<dbReference type="SUPFAM" id="SSF53335">
    <property type="entry name" value="S-adenosyl-L-methionine-dependent methyltransferases"/>
    <property type="match status" value="1"/>
</dbReference>
<keyword evidence="3" id="KW-0949">S-adenosyl-L-methionine</keyword>
<sequence length="436" mass="48659">MEPHTTTGASRMALLANKISANTEKLEKYMREKGLPLPGFGVDAPGDFPELPEEMQTARREIMSAAKELEDLTMGPRETIRWRAWSHLDSMSLQILNSYGIAKLVPLDGSIALTELQSKTTLDSVNLARALRHAMTSRIFCEPTPGFIAHTAASRLLADDAALQAWVGFNTEDMFPAAAHSLQALQTHPEGTSLTRAGFNFAFGTTDKEPMFVTLGKDPPRAQRFGRAMVSLTGGEGYEPSFFVDNYDFSDLNERRGTFVDIGGSHGFMCVSLGKKWDKMNFIVQDLPKMAASAPDPICDVPEVAQRVQMQPHDFFTEQPVKDADVYYFRWVLHNYSTPYAVTILRNLVPALKPGARVIINDICLRESGFETPWDEKMVRGMDMVMLALLNAQERSEKEFRELFQAADERFVFKGVTRVPGCRMSVIEAVWGEAQG</sequence>